<comment type="caution">
    <text evidence="4">The sequence shown here is derived from an EMBL/GenBank/DDBJ whole genome shotgun (WGS) entry which is preliminary data.</text>
</comment>
<sequence length="407" mass="42842">MISRGTRVRLLVLVVIAVVGVTYTGAEYARLDRLFGARGYVATMRLTDSGGIFVNAEVAYRGVTVGRVTELRLTDWGVEVDLDVEPSAPPIPASTRALVANRSAIGEQYVELEPDDENGPFLGQGSVIPLDRTAIPPSPESVLANLDALVTSVPIESLRTVVDELDTAFSGAGEPLQRLLDSADSLTGTAIDHLPQTVGLLADGRTVLETQRAESANIAAFGEGLARISAQLKESDPDLRAVIGQAPVVARQVDDVLRTSGTDLSVLVANLLTTTQITTSRKDAIEQALVVYPIVVATTRTTSPDGTGHLGAVLNFFDPMSCTRGYETTHQRPADDVTSIPANSQAYCAEPPGSPISVRGAQNAPFAGIPQQLPAPEQQRQRLPGVLGSLDARPAPTSLAGLLGLGE</sequence>
<dbReference type="Proteomes" id="UP001141259">
    <property type="component" value="Unassembled WGS sequence"/>
</dbReference>
<dbReference type="NCBIfam" id="TIGR00996">
    <property type="entry name" value="Mtu_fam_mce"/>
    <property type="match status" value="1"/>
</dbReference>
<feature type="domain" description="Mammalian cell entry C-terminal" evidence="3">
    <location>
        <begin position="122"/>
        <end position="289"/>
    </location>
</feature>
<evidence type="ECO:0000313" key="5">
    <source>
        <dbReference type="Proteomes" id="UP001141259"/>
    </source>
</evidence>
<organism evidence="4 5">
    <name type="scientific">Umezawaea endophytica</name>
    <dbReference type="NCBI Taxonomy" id="1654476"/>
    <lineage>
        <taxon>Bacteria</taxon>
        <taxon>Bacillati</taxon>
        <taxon>Actinomycetota</taxon>
        <taxon>Actinomycetes</taxon>
        <taxon>Pseudonocardiales</taxon>
        <taxon>Pseudonocardiaceae</taxon>
        <taxon>Umezawaea</taxon>
    </lineage>
</organism>
<dbReference type="InterPro" id="IPR052336">
    <property type="entry name" value="MlaD_Phospholipid_Transporter"/>
</dbReference>
<evidence type="ECO:0000256" key="1">
    <source>
        <dbReference type="SAM" id="MobiDB-lite"/>
    </source>
</evidence>
<evidence type="ECO:0000259" key="3">
    <source>
        <dbReference type="Pfam" id="PF11887"/>
    </source>
</evidence>
<gene>
    <name evidence="4" type="ORF">NZH93_00885</name>
</gene>
<protein>
    <submittedName>
        <fullName evidence="4">MCE family protein</fullName>
    </submittedName>
</protein>
<dbReference type="EMBL" id="JANYMP010000001">
    <property type="protein sequence ID" value="MCS7475393.1"/>
    <property type="molecule type" value="Genomic_DNA"/>
</dbReference>
<dbReference type="Pfam" id="PF02470">
    <property type="entry name" value="MlaD"/>
    <property type="match status" value="1"/>
</dbReference>
<dbReference type="InterPro" id="IPR024516">
    <property type="entry name" value="Mce_C"/>
</dbReference>
<accession>A0A9X2ZYZ5</accession>
<feature type="region of interest" description="Disordered" evidence="1">
    <location>
        <begin position="350"/>
        <end position="370"/>
    </location>
</feature>
<dbReference type="PANTHER" id="PTHR33371">
    <property type="entry name" value="INTERMEMBRANE PHOSPHOLIPID TRANSPORT SYSTEM BINDING PROTEIN MLAD-RELATED"/>
    <property type="match status" value="1"/>
</dbReference>
<dbReference type="Pfam" id="PF11887">
    <property type="entry name" value="Mce4_CUP1"/>
    <property type="match status" value="1"/>
</dbReference>
<dbReference type="InterPro" id="IPR005693">
    <property type="entry name" value="Mce"/>
</dbReference>
<dbReference type="InterPro" id="IPR003399">
    <property type="entry name" value="Mce/MlaD"/>
</dbReference>
<evidence type="ECO:0000259" key="2">
    <source>
        <dbReference type="Pfam" id="PF02470"/>
    </source>
</evidence>
<dbReference type="RefSeq" id="WP_259620913.1">
    <property type="nucleotide sequence ID" value="NZ_JANYMP010000001.1"/>
</dbReference>
<dbReference type="AlphaFoldDB" id="A0A9X2ZYZ5"/>
<proteinExistence type="predicted"/>
<keyword evidence="5" id="KW-1185">Reference proteome</keyword>
<reference evidence="4" key="1">
    <citation type="submission" date="2022-08" db="EMBL/GenBank/DDBJ databases">
        <authorList>
            <person name="Tistechok S."/>
            <person name="Samborskyy M."/>
            <person name="Roman I."/>
        </authorList>
    </citation>
    <scope>NUCLEOTIDE SEQUENCE</scope>
    <source>
        <strain evidence="4">DSM 103496</strain>
    </source>
</reference>
<dbReference type="GO" id="GO:0005576">
    <property type="term" value="C:extracellular region"/>
    <property type="evidence" value="ECO:0007669"/>
    <property type="project" value="TreeGrafter"/>
</dbReference>
<name>A0A9X2ZYZ5_9PSEU</name>
<feature type="domain" description="Mce/MlaD" evidence="2">
    <location>
        <begin position="38"/>
        <end position="114"/>
    </location>
</feature>
<dbReference type="PANTHER" id="PTHR33371:SF16">
    <property type="entry name" value="MCE-FAMILY PROTEIN MCE3F"/>
    <property type="match status" value="1"/>
</dbReference>
<evidence type="ECO:0000313" key="4">
    <source>
        <dbReference type="EMBL" id="MCS7475393.1"/>
    </source>
</evidence>